<organism evidence="1 2">
    <name type="scientific">Gossypium stocksii</name>
    <dbReference type="NCBI Taxonomy" id="47602"/>
    <lineage>
        <taxon>Eukaryota</taxon>
        <taxon>Viridiplantae</taxon>
        <taxon>Streptophyta</taxon>
        <taxon>Embryophyta</taxon>
        <taxon>Tracheophyta</taxon>
        <taxon>Spermatophyta</taxon>
        <taxon>Magnoliopsida</taxon>
        <taxon>eudicotyledons</taxon>
        <taxon>Gunneridae</taxon>
        <taxon>Pentapetalae</taxon>
        <taxon>rosids</taxon>
        <taxon>malvids</taxon>
        <taxon>Malvales</taxon>
        <taxon>Malvaceae</taxon>
        <taxon>Malvoideae</taxon>
        <taxon>Gossypium</taxon>
    </lineage>
</organism>
<sequence>MTQLEESTKDEYGLNHHGPTLHEASKIIQDPLQVPIRPIMRARAKCFKEALNGLMCGLWSQA</sequence>
<dbReference type="AlphaFoldDB" id="A0A9D3VHW5"/>
<gene>
    <name evidence="1" type="ORF">J1N35_022787</name>
</gene>
<name>A0A9D3VHW5_9ROSI</name>
<accession>A0A9D3VHW5</accession>
<evidence type="ECO:0000313" key="2">
    <source>
        <dbReference type="Proteomes" id="UP000828251"/>
    </source>
</evidence>
<dbReference type="EMBL" id="JAIQCV010000007">
    <property type="protein sequence ID" value="KAH1083026.1"/>
    <property type="molecule type" value="Genomic_DNA"/>
</dbReference>
<evidence type="ECO:0000313" key="1">
    <source>
        <dbReference type="EMBL" id="KAH1083026.1"/>
    </source>
</evidence>
<reference evidence="1 2" key="1">
    <citation type="journal article" date="2021" name="Plant Biotechnol. J.">
        <title>Multi-omics assisted identification of the key and species-specific regulatory components of drought-tolerant mechanisms in Gossypium stocksii.</title>
        <authorList>
            <person name="Yu D."/>
            <person name="Ke L."/>
            <person name="Zhang D."/>
            <person name="Wu Y."/>
            <person name="Sun Y."/>
            <person name="Mei J."/>
            <person name="Sun J."/>
            <person name="Sun Y."/>
        </authorList>
    </citation>
    <scope>NUCLEOTIDE SEQUENCE [LARGE SCALE GENOMIC DNA]</scope>
    <source>
        <strain evidence="2">cv. E1</strain>
        <tissue evidence="1">Leaf</tissue>
    </source>
</reference>
<proteinExistence type="predicted"/>
<protein>
    <submittedName>
        <fullName evidence="1">Uncharacterized protein</fullName>
    </submittedName>
</protein>
<dbReference type="OrthoDB" id="1017754at2759"/>
<dbReference type="Proteomes" id="UP000828251">
    <property type="component" value="Unassembled WGS sequence"/>
</dbReference>
<comment type="caution">
    <text evidence="1">The sequence shown here is derived from an EMBL/GenBank/DDBJ whole genome shotgun (WGS) entry which is preliminary data.</text>
</comment>
<keyword evidence="2" id="KW-1185">Reference proteome</keyword>